<evidence type="ECO:0000313" key="6">
    <source>
        <dbReference type="WBParaSite" id="maker-uti_cns_0001023-snap-gene-0.15-mRNA-1"/>
    </source>
</evidence>
<evidence type="ECO:0000256" key="1">
    <source>
        <dbReference type="ARBA" id="ARBA00022553"/>
    </source>
</evidence>
<accession>A0A1I8G762</accession>
<dbReference type="PANTHER" id="PTHR23169">
    <property type="entry name" value="ENVOPLAKIN"/>
    <property type="match status" value="1"/>
</dbReference>
<feature type="compositionally biased region" description="Low complexity" evidence="3">
    <location>
        <begin position="682"/>
        <end position="704"/>
    </location>
</feature>
<feature type="region of interest" description="Disordered" evidence="3">
    <location>
        <begin position="566"/>
        <end position="594"/>
    </location>
</feature>
<keyword evidence="2" id="KW-0677">Repeat</keyword>
<feature type="region of interest" description="Disordered" evidence="3">
    <location>
        <begin position="682"/>
        <end position="707"/>
    </location>
</feature>
<dbReference type="Gene3D" id="2.30.30.40">
    <property type="entry name" value="SH3 Domains"/>
    <property type="match status" value="1"/>
</dbReference>
<dbReference type="AlphaFoldDB" id="A0A1I8G762"/>
<sequence>MASLETPDNPDVIEAAQAWLTANADVIASPRLGCSQQALLHQSRTQESLLAKIASLEEQLAIASSSEAQKLQQARGQVSINKDAIAYLRQISSLESNLAECCRQVEGQAIALSQRDNTELLEKKQLSNEVSQTWEWVTRLGELTQLHLKNSADYQWFYHEANELEEVINSRNLANAQVVGSIPPTGQLSSMQRMNTVLSDNYSQLLLLSQRTDQLMSKSHSVVPLYRRCQPVDVGYPARNIFRFDDGENTLNDSEEVTILDNSNSFNWKVAKADGTVMEVPSICIWLPPPDTEAVEVAVVIQRKLRNTWASLLTEVQQWLTQFYSDYLQKLLSNDTVTAEPSAQLTFLNFLTQLEEALSDGVLGDEGQQRSQLVEAVQAVRDRLVLSSPDQSSTVRSSDAVLLRSLLEKLLEHMRNWKCLNEQLEFFKRDHSGLTEESAQMMTAISVLQKMQEESGKQMEDLQTRMQDWSLYSTRSTVVRKSTTVNQSVQQRESQSLAVQVTGSSQTDGQSVTNSQRMDTTDLLFEGRRGSLRDSRESEWYSLLESRPVDLTSIRDLTVAKDQVRQQLRRASMSESTQTKPPPRSPVGLLSPTSKSVQAGYSEYRQNSTQDIEDPVFRQAVYNYIQEYESEVKRYLHENIPSPIVHSQSAYAAASASEGRSQLRVGVEEKLEYSETRKLATAISSSNESEANATSSSGSGTGAAVGKTQAVTREAGCQTAQIPIASTGCDKQSVMAESKIACHLHYTVQNDLFCLEIESSDSETQTDQSGQTVETEEKLIKYESRVDERVERQSVDIEIKIEEETNRKKLMATQPPRKVEVQDACVKTTCETEESVLVVKQQIKYMQLSQELVTADQGVNCVIENQLSDFECSFDLEFADSSVNCKTEEKTQEISTCEVHYENHFSEAALQTDSFTGESSISVSPKLACMSVEMEISTEDASVLCKDETKIRECFSHLEKSYKESNTKAQITTKDVSVTAKQAVSKLGFAEEMQKIKAVNSNVKFSNMPKILECNSSLELMHENAGARAQPTVDEMGDEPKVEECASSHELIHKTTGVRAQPTVDEMGAYETLLASDASVRYKEEPKLDECFTFSETTFLEGAIRVETLVKEASVQVEQPVDGMGVCEMLLTSDG</sequence>
<feature type="domain" description="Desmoplakin SH3" evidence="4">
    <location>
        <begin position="224"/>
        <end position="288"/>
    </location>
</feature>
<evidence type="ECO:0000256" key="2">
    <source>
        <dbReference type="ARBA" id="ARBA00022737"/>
    </source>
</evidence>
<name>A0A1I8G762_9PLAT</name>
<reference evidence="6" key="1">
    <citation type="submission" date="2016-11" db="UniProtKB">
        <authorList>
            <consortium name="WormBaseParasite"/>
        </authorList>
    </citation>
    <scope>IDENTIFICATION</scope>
</reference>
<evidence type="ECO:0000256" key="3">
    <source>
        <dbReference type="SAM" id="MobiDB-lite"/>
    </source>
</evidence>
<keyword evidence="5" id="KW-1185">Reference proteome</keyword>
<organism evidence="5 6">
    <name type="scientific">Macrostomum lignano</name>
    <dbReference type="NCBI Taxonomy" id="282301"/>
    <lineage>
        <taxon>Eukaryota</taxon>
        <taxon>Metazoa</taxon>
        <taxon>Spiralia</taxon>
        <taxon>Lophotrochozoa</taxon>
        <taxon>Platyhelminthes</taxon>
        <taxon>Rhabditophora</taxon>
        <taxon>Macrostomorpha</taxon>
        <taxon>Macrostomida</taxon>
        <taxon>Macrostomidae</taxon>
        <taxon>Macrostomum</taxon>
    </lineage>
</organism>
<dbReference type="GO" id="GO:0045104">
    <property type="term" value="P:intermediate filament cytoskeleton organization"/>
    <property type="evidence" value="ECO:0007669"/>
    <property type="project" value="InterPro"/>
</dbReference>
<dbReference type="Gene3D" id="1.20.58.60">
    <property type="match status" value="1"/>
</dbReference>
<dbReference type="InterPro" id="IPR043197">
    <property type="entry name" value="Plakin"/>
</dbReference>
<dbReference type="Pfam" id="PF17902">
    <property type="entry name" value="SH3_10"/>
    <property type="match status" value="1"/>
</dbReference>
<protein>
    <submittedName>
        <fullName evidence="6">SH3_10 domain-containing protein</fullName>
    </submittedName>
</protein>
<dbReference type="Proteomes" id="UP000095280">
    <property type="component" value="Unplaced"/>
</dbReference>
<evidence type="ECO:0000313" key="5">
    <source>
        <dbReference type="Proteomes" id="UP000095280"/>
    </source>
</evidence>
<keyword evidence="1" id="KW-0597">Phosphoprotein</keyword>
<proteinExistence type="predicted"/>
<dbReference type="WBParaSite" id="maker-uti_cns_0001023-snap-gene-0.15-mRNA-1">
    <property type="protein sequence ID" value="maker-uti_cns_0001023-snap-gene-0.15-mRNA-1"/>
    <property type="gene ID" value="maker-uti_cns_0001023-snap-gene-0.15"/>
</dbReference>
<dbReference type="InterPro" id="IPR041615">
    <property type="entry name" value="Desmoplakin_SH3"/>
</dbReference>
<evidence type="ECO:0000259" key="4">
    <source>
        <dbReference type="Pfam" id="PF17902"/>
    </source>
</evidence>